<proteinExistence type="predicted"/>
<evidence type="ECO:0000313" key="3">
    <source>
        <dbReference type="Proteomes" id="UP000015525"/>
    </source>
</evidence>
<dbReference type="PATRIC" id="fig|1329909.3.peg.3411"/>
<dbReference type="AlphaFoldDB" id="T0GCV1"/>
<dbReference type="InterPro" id="IPR032638">
    <property type="entry name" value="Porin_5"/>
</dbReference>
<keyword evidence="1" id="KW-0732">Signal</keyword>
<gene>
    <name evidence="2" type="ORF">L288_17730</name>
</gene>
<dbReference type="EMBL" id="ATHO01000153">
    <property type="protein sequence ID" value="EQB01611.1"/>
    <property type="molecule type" value="Genomic_DNA"/>
</dbReference>
<dbReference type="SUPFAM" id="SSF56935">
    <property type="entry name" value="Porins"/>
    <property type="match status" value="1"/>
</dbReference>
<accession>T0GCV1</accession>
<comment type="caution">
    <text evidence="2">The sequence shown here is derived from an EMBL/GenBank/DDBJ whole genome shotgun (WGS) entry which is preliminary data.</text>
</comment>
<evidence type="ECO:0008006" key="4">
    <source>
        <dbReference type="Google" id="ProtNLM"/>
    </source>
</evidence>
<feature type="signal peptide" evidence="1">
    <location>
        <begin position="1"/>
        <end position="25"/>
    </location>
</feature>
<keyword evidence="3" id="KW-1185">Reference proteome</keyword>
<protein>
    <recommendedName>
        <fullName evidence="4">Porin</fullName>
    </recommendedName>
</protein>
<organism evidence="2 3">
    <name type="scientific">Sphingobium quisquiliarum P25</name>
    <dbReference type="NCBI Taxonomy" id="1329909"/>
    <lineage>
        <taxon>Bacteria</taxon>
        <taxon>Pseudomonadati</taxon>
        <taxon>Pseudomonadota</taxon>
        <taxon>Alphaproteobacteria</taxon>
        <taxon>Sphingomonadales</taxon>
        <taxon>Sphingomonadaceae</taxon>
        <taxon>Sphingobium</taxon>
    </lineage>
</organism>
<feature type="chain" id="PRO_5004563055" description="Porin" evidence="1">
    <location>
        <begin position="26"/>
        <end position="512"/>
    </location>
</feature>
<evidence type="ECO:0000313" key="2">
    <source>
        <dbReference type="EMBL" id="EQB01611.1"/>
    </source>
</evidence>
<name>T0GCV1_9SPHN</name>
<dbReference type="Pfam" id="PF16930">
    <property type="entry name" value="Porin_5"/>
    <property type="match status" value="1"/>
</dbReference>
<evidence type="ECO:0000256" key="1">
    <source>
        <dbReference type="SAM" id="SignalP"/>
    </source>
</evidence>
<sequence>MLKTKALLASSAIVAAMFASAPAMAQSTDDVGVEILQLLVDEGVIPFDKAKSILDKARENAAIRAEAQAAAKAEDVVNVPYVPETVRAEIKDQVRDEVVQTAREEGWVAPNTLPDWVNAVRVSGDLRVRGQYDNFGEGNFPFFPDPNAINQLGGVTDAEGFPLLNSTVDRKRLNFRARLGFEAKVAGGIRVGVRLASGDEPGAVSTNSTFGNYFDRDALWVDRAFIDIEPVAGAHVIAGRMANPFYSTRLVWDPDINPEGVALAVDRPITTDLGIFASGGVFPLQEREIFDDSYLYAGQVGVEYGRDAPVFLKSGVGYYYYDNVQSLKNPADGSRVNDWSAPDHLSKGNSLFNMRTDGLTTLAGRAAQYELLSGTMEAGYRSGDLVFKLSGEVVKNLALDRTEISALRGEAGVRPGDLGWLARFQAGHPVISERGQWRIGASYRRVETDAVLDVFTDSDFGLGGTDQEGYDLEAEFGVHKNTSVRLRWFSSDSIERAPFSVDVLQFDLLSRF</sequence>
<dbReference type="Proteomes" id="UP000015525">
    <property type="component" value="Unassembled WGS sequence"/>
</dbReference>
<reference evidence="2 3" key="1">
    <citation type="journal article" date="2013" name="Genome Announc.">
        <title>Draft Genome Sequence of Sphingobium quisquiliarum Strain P25T, a Novel Hexachlorocyclohexane (HCH)-Degrading Bacterium Isolated from an HCH Dumpsite.</title>
        <authorList>
            <person name="Kumar Singh A."/>
            <person name="Sangwan N."/>
            <person name="Sharma A."/>
            <person name="Gupta V."/>
            <person name="Khurana J.P."/>
            <person name="Lal R."/>
        </authorList>
    </citation>
    <scope>NUCLEOTIDE SEQUENCE [LARGE SCALE GENOMIC DNA]</scope>
    <source>
        <strain evidence="2 3">P25</strain>
    </source>
</reference>